<dbReference type="CDD" id="cd00086">
    <property type="entry name" value="homeodomain"/>
    <property type="match status" value="1"/>
</dbReference>
<keyword evidence="2 3" id="KW-0539">Nucleus</keyword>
<dbReference type="GO" id="GO:0003677">
    <property type="term" value="F:DNA binding"/>
    <property type="evidence" value="ECO:0007669"/>
    <property type="project" value="UniProtKB-UniRule"/>
</dbReference>
<protein>
    <recommendedName>
        <fullName evidence="5">Homeobox domain-containing protein</fullName>
    </recommendedName>
</protein>
<keyword evidence="2 3" id="KW-0238">DNA-binding</keyword>
<evidence type="ECO:0000256" key="1">
    <source>
        <dbReference type="ARBA" id="ARBA00004123"/>
    </source>
</evidence>
<dbReference type="SUPFAM" id="SSF46689">
    <property type="entry name" value="Homeodomain-like"/>
    <property type="match status" value="1"/>
</dbReference>
<dbReference type="EMBL" id="JAATIP010000107">
    <property type="protein sequence ID" value="KAF4371972.1"/>
    <property type="molecule type" value="Genomic_DNA"/>
</dbReference>
<feature type="domain" description="Homeobox" evidence="5">
    <location>
        <begin position="108"/>
        <end position="168"/>
    </location>
</feature>
<dbReference type="Pfam" id="PF00046">
    <property type="entry name" value="Homeodomain"/>
    <property type="match status" value="1"/>
</dbReference>
<accession>A0A7J6FMN8</accession>
<feature type="region of interest" description="Disordered" evidence="4">
    <location>
        <begin position="549"/>
        <end position="576"/>
    </location>
</feature>
<evidence type="ECO:0000256" key="3">
    <source>
        <dbReference type="RuleBase" id="RU000682"/>
    </source>
</evidence>
<gene>
    <name evidence="6" type="ORF">F8388_000139</name>
</gene>
<comment type="subcellular location">
    <subcellularLocation>
        <location evidence="1 2 3">Nucleus</location>
    </subcellularLocation>
</comment>
<evidence type="ECO:0000313" key="7">
    <source>
        <dbReference type="Proteomes" id="UP000525078"/>
    </source>
</evidence>
<dbReference type="PANTHER" id="PTHR47713:SF2">
    <property type="entry name" value="HOMEODOMAIN-LIKE SUPERFAMILY PROTEIN"/>
    <property type="match status" value="1"/>
</dbReference>
<feature type="region of interest" description="Disordered" evidence="4">
    <location>
        <begin position="365"/>
        <end position="397"/>
    </location>
</feature>
<keyword evidence="2 3" id="KW-0371">Homeobox</keyword>
<dbReference type="AlphaFoldDB" id="A0A7J6FMN8"/>
<dbReference type="Gene3D" id="1.10.10.60">
    <property type="entry name" value="Homeodomain-like"/>
    <property type="match status" value="1"/>
</dbReference>
<proteinExistence type="predicted"/>
<organism evidence="6 7">
    <name type="scientific">Cannabis sativa</name>
    <name type="common">Hemp</name>
    <name type="synonym">Marijuana</name>
    <dbReference type="NCBI Taxonomy" id="3483"/>
    <lineage>
        <taxon>Eukaryota</taxon>
        <taxon>Viridiplantae</taxon>
        <taxon>Streptophyta</taxon>
        <taxon>Embryophyta</taxon>
        <taxon>Tracheophyta</taxon>
        <taxon>Spermatophyta</taxon>
        <taxon>Magnoliopsida</taxon>
        <taxon>eudicotyledons</taxon>
        <taxon>Gunneridae</taxon>
        <taxon>Pentapetalae</taxon>
        <taxon>rosids</taxon>
        <taxon>fabids</taxon>
        <taxon>Rosales</taxon>
        <taxon>Cannabaceae</taxon>
        <taxon>Cannabis</taxon>
    </lineage>
</organism>
<evidence type="ECO:0000313" key="6">
    <source>
        <dbReference type="EMBL" id="KAF4371972.1"/>
    </source>
</evidence>
<evidence type="ECO:0000256" key="4">
    <source>
        <dbReference type="SAM" id="MobiDB-lite"/>
    </source>
</evidence>
<dbReference type="InterPro" id="IPR009057">
    <property type="entry name" value="Homeodomain-like_sf"/>
</dbReference>
<dbReference type="GO" id="GO:0005634">
    <property type="term" value="C:nucleus"/>
    <property type="evidence" value="ECO:0007669"/>
    <property type="project" value="UniProtKB-SubCell"/>
</dbReference>
<feature type="region of interest" description="Disordered" evidence="4">
    <location>
        <begin position="425"/>
        <end position="460"/>
    </location>
</feature>
<dbReference type="PANTHER" id="PTHR47713">
    <property type="entry name" value="HOMEODOMAIN-LIKE SUPERFAMILY PROTEIN"/>
    <property type="match status" value="1"/>
</dbReference>
<feature type="DNA-binding region" description="Homeobox" evidence="2">
    <location>
        <begin position="110"/>
        <end position="169"/>
    </location>
</feature>
<name>A0A7J6FMN8_CANSA</name>
<sequence length="576" mass="64403">MQTKTCRPDPIACFCCLLQSFCYNGFSFLKLHKSKPIRPRITHPPWKLLRVDAALDSTFALVLTLTNCDYEICVKITQPCADGFSYNSLIFSSVGESSEAHSEEKKVSQDNKKRRLKTPSQVMALEKFYNEHKYPTEEMKSELAVQLGLTEKQISGWFCHRRLKDKRVSKDEPCANGRQDRLSGVIQDLGSGLGQDSCGSTKHVDYRYVDPREVESQRLYGNDFPAADLTSDKKSLYTERGMDDTSSESSSSLQDRLLTPIEDPHSVETFRYLTQDGPIAPLSSKGTRTMGYKPSGYLKVKNEIENAAITAVKRQLGKQYQEDGPPLGVEFEALPPGAFESPIRDPVHEPYYVGNPVLSHPLNISGLKKQPSPGSRYEINNSKLSSKDPYMQQEGPGIIHGIGHQEAKPSNLMRQKSILTMLSSKHGVEGTSSDSFHNRLSHHSGKVPSKQAFSRVHDDDVSPEIVQRSEYFKPAVSARNYCEAPDMEERGISTMMAQEDKFFGEGKTRKDVKVKMKHVNEMTVAKRGKADFSQQENGTNSYVEILPHKNNTKGSALEMPSSFSEDETAETSSSAE</sequence>
<dbReference type="InterPro" id="IPR001356">
    <property type="entry name" value="HD"/>
</dbReference>
<dbReference type="PROSITE" id="PS50071">
    <property type="entry name" value="HOMEOBOX_2"/>
    <property type="match status" value="1"/>
</dbReference>
<comment type="caution">
    <text evidence="6">The sequence shown here is derived from an EMBL/GenBank/DDBJ whole genome shotgun (WGS) entry which is preliminary data.</text>
</comment>
<evidence type="ECO:0000256" key="2">
    <source>
        <dbReference type="PROSITE-ProRule" id="PRU00108"/>
    </source>
</evidence>
<evidence type="ECO:0000259" key="5">
    <source>
        <dbReference type="PROSITE" id="PS50071"/>
    </source>
</evidence>
<reference evidence="6 7" key="1">
    <citation type="journal article" date="2020" name="bioRxiv">
        <title>Sequence and annotation of 42 cannabis genomes reveals extensive copy number variation in cannabinoid synthesis and pathogen resistance genes.</title>
        <authorList>
            <person name="Mckernan K.J."/>
            <person name="Helbert Y."/>
            <person name="Kane L.T."/>
            <person name="Ebling H."/>
            <person name="Zhang L."/>
            <person name="Liu B."/>
            <person name="Eaton Z."/>
            <person name="Mclaughlin S."/>
            <person name="Kingan S."/>
            <person name="Baybayan P."/>
            <person name="Concepcion G."/>
            <person name="Jordan M."/>
            <person name="Riva A."/>
            <person name="Barbazuk W."/>
            <person name="Harkins T."/>
        </authorList>
    </citation>
    <scope>NUCLEOTIDE SEQUENCE [LARGE SCALE GENOMIC DNA]</scope>
    <source>
        <strain evidence="7">cv. Jamaican Lion 4</strain>
        <tissue evidence="6">Leaf</tissue>
    </source>
</reference>
<dbReference type="SMART" id="SM00389">
    <property type="entry name" value="HOX"/>
    <property type="match status" value="1"/>
</dbReference>
<dbReference type="Proteomes" id="UP000525078">
    <property type="component" value="Unassembled WGS sequence"/>
</dbReference>